<evidence type="ECO:0000256" key="2">
    <source>
        <dbReference type="ARBA" id="ARBA00004141"/>
    </source>
</evidence>
<dbReference type="GO" id="GO:0046872">
    <property type="term" value="F:metal ion binding"/>
    <property type="evidence" value="ECO:0007669"/>
    <property type="project" value="UniProtKB-KW"/>
</dbReference>
<evidence type="ECO:0000256" key="1">
    <source>
        <dbReference type="ARBA" id="ARBA00001947"/>
    </source>
</evidence>
<dbReference type="RefSeq" id="WP_191156014.1">
    <property type="nucleotide sequence ID" value="NZ_JACWUN010000010.1"/>
</dbReference>
<evidence type="ECO:0000256" key="7">
    <source>
        <dbReference type="ARBA" id="ARBA00022833"/>
    </source>
</evidence>
<keyword evidence="6 11" id="KW-0378">Hydrolase</keyword>
<evidence type="ECO:0000256" key="6">
    <source>
        <dbReference type="ARBA" id="ARBA00022801"/>
    </source>
</evidence>
<dbReference type="InterPro" id="IPR001478">
    <property type="entry name" value="PDZ"/>
</dbReference>
<keyword evidence="5 11" id="KW-0812">Transmembrane</keyword>
<name>A0A8J6UH57_9BACT</name>
<evidence type="ECO:0000256" key="10">
    <source>
        <dbReference type="ARBA" id="ARBA00023136"/>
    </source>
</evidence>
<dbReference type="CDD" id="cd23081">
    <property type="entry name" value="cpPDZ_EcRseP-like"/>
    <property type="match status" value="1"/>
</dbReference>
<dbReference type="Pfam" id="PF17820">
    <property type="entry name" value="PDZ_6"/>
    <property type="match status" value="2"/>
</dbReference>
<evidence type="ECO:0000313" key="14">
    <source>
        <dbReference type="Proteomes" id="UP000632828"/>
    </source>
</evidence>
<feature type="transmembrane region" description="Helical" evidence="11">
    <location>
        <begin position="99"/>
        <end position="123"/>
    </location>
</feature>
<keyword evidence="7 11" id="KW-0862">Zinc</keyword>
<feature type="transmembrane region" description="Helical" evidence="11">
    <location>
        <begin position="6"/>
        <end position="25"/>
    </location>
</feature>
<accession>A0A8J6UH57</accession>
<dbReference type="InterPro" id="IPR036034">
    <property type="entry name" value="PDZ_sf"/>
</dbReference>
<dbReference type="CDD" id="cd06163">
    <property type="entry name" value="S2P-M50_PDZ_RseP-like"/>
    <property type="match status" value="1"/>
</dbReference>
<dbReference type="GO" id="GO:0004222">
    <property type="term" value="F:metalloendopeptidase activity"/>
    <property type="evidence" value="ECO:0007669"/>
    <property type="project" value="InterPro"/>
</dbReference>
<dbReference type="Pfam" id="PF02163">
    <property type="entry name" value="Peptidase_M50"/>
    <property type="match status" value="1"/>
</dbReference>
<feature type="transmembrane region" description="Helical" evidence="11">
    <location>
        <begin position="413"/>
        <end position="431"/>
    </location>
</feature>
<reference evidence="13" key="1">
    <citation type="submission" date="2020-09" db="EMBL/GenBank/DDBJ databases">
        <title>Pelobacter alkaliphilus sp. nov., a novel anaerobic arsenate-reducing bacterium from terrestrial mud volcano.</title>
        <authorList>
            <person name="Khomyakova M.A."/>
            <person name="Merkel A.Y."/>
            <person name="Slobodkin A.I."/>
        </authorList>
    </citation>
    <scope>NUCLEOTIDE SEQUENCE</scope>
    <source>
        <strain evidence="13">M08fum</strain>
    </source>
</reference>
<dbReference type="Proteomes" id="UP000632828">
    <property type="component" value="Unassembled WGS sequence"/>
</dbReference>
<dbReference type="SMART" id="SM00228">
    <property type="entry name" value="PDZ"/>
    <property type="match status" value="2"/>
</dbReference>
<evidence type="ECO:0000256" key="3">
    <source>
        <dbReference type="ARBA" id="ARBA00007931"/>
    </source>
</evidence>
<comment type="cofactor">
    <cofactor evidence="1 11">
        <name>Zn(2+)</name>
        <dbReference type="ChEBI" id="CHEBI:29105"/>
    </cofactor>
</comment>
<evidence type="ECO:0000313" key="13">
    <source>
        <dbReference type="EMBL" id="MBD1400948.1"/>
    </source>
</evidence>
<dbReference type="InterPro" id="IPR004387">
    <property type="entry name" value="Pept_M50_Zn"/>
</dbReference>
<evidence type="ECO:0000256" key="8">
    <source>
        <dbReference type="ARBA" id="ARBA00022989"/>
    </source>
</evidence>
<evidence type="ECO:0000256" key="9">
    <source>
        <dbReference type="ARBA" id="ARBA00023049"/>
    </source>
</evidence>
<organism evidence="13 14">
    <name type="scientific">Pelovirga terrestris</name>
    <dbReference type="NCBI Taxonomy" id="2771352"/>
    <lineage>
        <taxon>Bacteria</taxon>
        <taxon>Pseudomonadati</taxon>
        <taxon>Thermodesulfobacteriota</taxon>
        <taxon>Desulfuromonadia</taxon>
        <taxon>Geobacterales</taxon>
        <taxon>Geobacteraceae</taxon>
        <taxon>Pelovirga</taxon>
    </lineage>
</organism>
<dbReference type="PANTHER" id="PTHR42837:SF2">
    <property type="entry name" value="MEMBRANE METALLOPROTEASE ARASP2, CHLOROPLASTIC-RELATED"/>
    <property type="match status" value="1"/>
</dbReference>
<feature type="domain" description="PDZ" evidence="12">
    <location>
        <begin position="195"/>
        <end position="251"/>
    </location>
</feature>
<dbReference type="NCBIfam" id="TIGR00054">
    <property type="entry name" value="RIP metalloprotease RseP"/>
    <property type="match status" value="1"/>
</dbReference>
<dbReference type="PANTHER" id="PTHR42837">
    <property type="entry name" value="REGULATOR OF SIGMA-E PROTEASE RSEP"/>
    <property type="match status" value="1"/>
</dbReference>
<dbReference type="GO" id="GO:0016020">
    <property type="term" value="C:membrane"/>
    <property type="evidence" value="ECO:0007669"/>
    <property type="project" value="UniProtKB-SubCell"/>
</dbReference>
<comment type="similarity">
    <text evidence="3 11">Belongs to the peptidase M50B family.</text>
</comment>
<keyword evidence="11" id="KW-0479">Metal-binding</keyword>
<gene>
    <name evidence="13" type="primary">rseP</name>
    <name evidence="13" type="ORF">ICT70_09710</name>
</gene>
<keyword evidence="8 11" id="KW-1133">Transmembrane helix</keyword>
<dbReference type="EMBL" id="JACWUN010000010">
    <property type="protein sequence ID" value="MBD1400948.1"/>
    <property type="molecule type" value="Genomic_DNA"/>
</dbReference>
<sequence length="439" mass="47097">MTTVVAGILMLGFLVFVHELGHFAVAKMCGVKVLKFSIGFGPKLVSYRYGETEYLICIVPLGGYVQMLGEGSGTEGEASLEATGDHDRSFAAKPVSRRLAIVGAGPLMNLILPLLILPISFMIGVQMPTYVEQPACIGYVLPDSDAARGGFVAGDCLLAVNGTPIEHWNAANLRFVSEAGSPLLFDVSRDGRQVQLLLPADNNSLEGMQGLGLMPDLAARIGGMAPGMAADQAGIQIGDQILRIDGHPVSSWYDLRELIQQTQGAPVDVLVARDGRDFSVVMIPEQREVDGDFLLGVAPLHELELKRFGPVAAFREGAAKTGELIELTIVFIQKLFTGNVSAKNIGGPITVVQVAGQAAQTDIAAILTVLAFISIQLGILNLLPIPILDGGHILFYLFELITRRPVSLRAREIAQQVGLAMLLMLMVLAFYNDIIRLWG</sequence>
<proteinExistence type="inferred from homology"/>
<dbReference type="InterPro" id="IPR008915">
    <property type="entry name" value="Peptidase_M50"/>
</dbReference>
<comment type="caution">
    <text evidence="13">The sequence shown here is derived from an EMBL/GenBank/DDBJ whole genome shotgun (WGS) entry which is preliminary data.</text>
</comment>
<dbReference type="EC" id="3.4.24.-" evidence="11"/>
<evidence type="ECO:0000259" key="12">
    <source>
        <dbReference type="PROSITE" id="PS50106"/>
    </source>
</evidence>
<evidence type="ECO:0000256" key="5">
    <source>
        <dbReference type="ARBA" id="ARBA00022692"/>
    </source>
</evidence>
<dbReference type="Gene3D" id="2.30.42.10">
    <property type="match status" value="2"/>
</dbReference>
<keyword evidence="14" id="KW-1185">Reference proteome</keyword>
<protein>
    <recommendedName>
        <fullName evidence="11">Zinc metalloprotease</fullName>
        <ecNumber evidence="11">3.4.24.-</ecNumber>
    </recommendedName>
</protein>
<dbReference type="SUPFAM" id="SSF50156">
    <property type="entry name" value="PDZ domain-like"/>
    <property type="match status" value="2"/>
</dbReference>
<comment type="subcellular location">
    <subcellularLocation>
        <location evidence="2">Membrane</location>
        <topology evidence="2">Multi-pass membrane protein</topology>
    </subcellularLocation>
</comment>
<dbReference type="PROSITE" id="PS50106">
    <property type="entry name" value="PDZ"/>
    <property type="match status" value="1"/>
</dbReference>
<evidence type="ECO:0000256" key="4">
    <source>
        <dbReference type="ARBA" id="ARBA00022670"/>
    </source>
</evidence>
<keyword evidence="4" id="KW-0645">Protease</keyword>
<dbReference type="AlphaFoldDB" id="A0A8J6UH57"/>
<evidence type="ECO:0000256" key="11">
    <source>
        <dbReference type="RuleBase" id="RU362031"/>
    </source>
</evidence>
<dbReference type="GO" id="GO:0006508">
    <property type="term" value="P:proteolysis"/>
    <property type="evidence" value="ECO:0007669"/>
    <property type="project" value="UniProtKB-KW"/>
</dbReference>
<dbReference type="InterPro" id="IPR041489">
    <property type="entry name" value="PDZ_6"/>
</dbReference>
<keyword evidence="9 11" id="KW-0482">Metalloprotease</keyword>
<keyword evidence="10 11" id="KW-0472">Membrane</keyword>